<sequence>MANMKKLHWVNFSLAFVMSMISWRSEAVGEMLINKVMQSDFIFDRGISNVPFLPIGYLQFTDQQDIKFSEQCVVETNCQFNYQSVQQGFGLPVYIDKKYMIILGETLESNHIDSAFGDYRIDTVGVLAAFIAQPTIEWQVGAFYYGYKGIGGNHDFNQPEESIAGAVGRYRHSPHFHSYWGAVTYDTTETRVVMPYIGFDWLIDKEWSISGILPWPVVSYAPNKNNLFKLGGFVNGAQWQIPNENNISSNALDVDFGQVNLGAAYERRLHNNFWGEFMIGHSGFGAAKFSDNSLSIDAEVDGAPFVRFSIFYRPE</sequence>
<organism evidence="1 2">
    <name type="scientific">Thalassotalea loyana</name>
    <dbReference type="NCBI Taxonomy" id="280483"/>
    <lineage>
        <taxon>Bacteria</taxon>
        <taxon>Pseudomonadati</taxon>
        <taxon>Pseudomonadota</taxon>
        <taxon>Gammaproteobacteria</taxon>
        <taxon>Alteromonadales</taxon>
        <taxon>Colwelliaceae</taxon>
        <taxon>Thalassotalea</taxon>
    </lineage>
</organism>
<gene>
    <name evidence="1" type="ORF">tloyanaT_11500</name>
</gene>
<evidence type="ECO:0008006" key="3">
    <source>
        <dbReference type="Google" id="ProtNLM"/>
    </source>
</evidence>
<reference evidence="1 2" key="1">
    <citation type="submission" date="2023-03" db="EMBL/GenBank/DDBJ databases">
        <title>Thalassotalea loyana LMG 22536T draft genome sequence.</title>
        <authorList>
            <person name="Sawabe T."/>
        </authorList>
    </citation>
    <scope>NUCLEOTIDE SEQUENCE [LARGE SCALE GENOMIC DNA]</scope>
    <source>
        <strain evidence="1 2">LMG 22536</strain>
    </source>
</reference>
<name>A0ABQ6H9T6_9GAMM</name>
<dbReference type="EMBL" id="BSSV01000002">
    <property type="protein sequence ID" value="GLX84898.1"/>
    <property type="molecule type" value="Genomic_DNA"/>
</dbReference>
<evidence type="ECO:0000313" key="2">
    <source>
        <dbReference type="Proteomes" id="UP001157134"/>
    </source>
</evidence>
<protein>
    <recommendedName>
        <fullName evidence="3">Solitary outer membrane autotransporter beta-barrel domain-containing protein</fullName>
    </recommendedName>
</protein>
<proteinExistence type="predicted"/>
<evidence type="ECO:0000313" key="1">
    <source>
        <dbReference type="EMBL" id="GLX84898.1"/>
    </source>
</evidence>
<accession>A0ABQ6H9T6</accession>
<keyword evidence="2" id="KW-1185">Reference proteome</keyword>
<dbReference type="Proteomes" id="UP001157134">
    <property type="component" value="Unassembled WGS sequence"/>
</dbReference>
<comment type="caution">
    <text evidence="1">The sequence shown here is derived from an EMBL/GenBank/DDBJ whole genome shotgun (WGS) entry which is preliminary data.</text>
</comment>